<name>A0ABD0YRW0_9HEMI</name>
<evidence type="ECO:0000313" key="3">
    <source>
        <dbReference type="Proteomes" id="UP001558652"/>
    </source>
</evidence>
<accession>A0ABD0YRW0</accession>
<gene>
    <name evidence="2" type="ORF">AAG570_008782</name>
</gene>
<organism evidence="2 3">
    <name type="scientific">Ranatra chinensis</name>
    <dbReference type="NCBI Taxonomy" id="642074"/>
    <lineage>
        <taxon>Eukaryota</taxon>
        <taxon>Metazoa</taxon>
        <taxon>Ecdysozoa</taxon>
        <taxon>Arthropoda</taxon>
        <taxon>Hexapoda</taxon>
        <taxon>Insecta</taxon>
        <taxon>Pterygota</taxon>
        <taxon>Neoptera</taxon>
        <taxon>Paraneoptera</taxon>
        <taxon>Hemiptera</taxon>
        <taxon>Heteroptera</taxon>
        <taxon>Panheteroptera</taxon>
        <taxon>Nepomorpha</taxon>
        <taxon>Nepidae</taxon>
        <taxon>Ranatrinae</taxon>
        <taxon>Ranatra</taxon>
    </lineage>
</organism>
<sequence>MNKKELEDLVTKQQAQLARYKGRLADLVAAHKCLIKEKEVLEASLKAMSQSSPLLSSTEASTTSTVNSKASSPEKGSSDDGGGGEESDGCGVGSGGEEDSIESLKKRLTTLMNSIATLSEEKSRMEAGFQADKRLLRAEKLQASL</sequence>
<dbReference type="Proteomes" id="UP001558652">
    <property type="component" value="Unassembled WGS sequence"/>
</dbReference>
<feature type="compositionally biased region" description="Low complexity" evidence="1">
    <location>
        <begin position="49"/>
        <end position="75"/>
    </location>
</feature>
<feature type="region of interest" description="Disordered" evidence="1">
    <location>
        <begin position="46"/>
        <end position="104"/>
    </location>
</feature>
<protein>
    <submittedName>
        <fullName evidence="2">Uncharacterized protein</fullName>
    </submittedName>
</protein>
<proteinExistence type="predicted"/>
<evidence type="ECO:0000256" key="1">
    <source>
        <dbReference type="SAM" id="MobiDB-lite"/>
    </source>
</evidence>
<evidence type="ECO:0000313" key="2">
    <source>
        <dbReference type="EMBL" id="KAL1138720.1"/>
    </source>
</evidence>
<comment type="caution">
    <text evidence="2">The sequence shown here is derived from an EMBL/GenBank/DDBJ whole genome shotgun (WGS) entry which is preliminary data.</text>
</comment>
<dbReference type="EMBL" id="JBFDAA010000003">
    <property type="protein sequence ID" value="KAL1138720.1"/>
    <property type="molecule type" value="Genomic_DNA"/>
</dbReference>
<dbReference type="AlphaFoldDB" id="A0ABD0YRW0"/>
<reference evidence="2 3" key="1">
    <citation type="submission" date="2024-07" db="EMBL/GenBank/DDBJ databases">
        <title>Chromosome-level genome assembly of the water stick insect Ranatra chinensis (Heteroptera: Nepidae).</title>
        <authorList>
            <person name="Liu X."/>
        </authorList>
    </citation>
    <scope>NUCLEOTIDE SEQUENCE [LARGE SCALE GENOMIC DNA]</scope>
    <source>
        <strain evidence="2">Cailab_2021Rc</strain>
        <tissue evidence="2">Muscle</tissue>
    </source>
</reference>
<keyword evidence="3" id="KW-1185">Reference proteome</keyword>